<evidence type="ECO:0000313" key="1">
    <source>
        <dbReference type="EMBL" id="KJW07419.1"/>
    </source>
</evidence>
<accession>A0A0F3RQK4</accession>
<gene>
    <name evidence="1" type="ORF">OTUT144_0535</name>
</gene>
<protein>
    <recommendedName>
        <fullName evidence="3">NadR/Ttd14 AAA domain-containing protein</fullName>
    </recommendedName>
</protein>
<name>A0A0F3RQK4_ORITS</name>
<comment type="caution">
    <text evidence="1">The sequence shown here is derived from an EMBL/GenBank/DDBJ whole genome shotgun (WGS) entry which is preliminary data.</text>
</comment>
<organism evidence="1 2">
    <name type="scientific">Orientia tsutsugamushi str. UT144</name>
    <dbReference type="NCBI Taxonomy" id="1441384"/>
    <lineage>
        <taxon>Bacteria</taxon>
        <taxon>Pseudomonadati</taxon>
        <taxon>Pseudomonadota</taxon>
        <taxon>Alphaproteobacteria</taxon>
        <taxon>Rickettsiales</taxon>
        <taxon>Rickettsiaceae</taxon>
        <taxon>Rickettsieae</taxon>
        <taxon>Orientia</taxon>
    </lineage>
</organism>
<dbReference type="EMBL" id="LAOR01000026">
    <property type="protein sequence ID" value="KJW07419.1"/>
    <property type="molecule type" value="Genomic_DNA"/>
</dbReference>
<dbReference type="AlphaFoldDB" id="A0A0F3RQK4"/>
<dbReference type="PATRIC" id="fig|1441384.3.peg.1379"/>
<proteinExistence type="predicted"/>
<evidence type="ECO:0008006" key="3">
    <source>
        <dbReference type="Google" id="ProtNLM"/>
    </source>
</evidence>
<evidence type="ECO:0000313" key="2">
    <source>
        <dbReference type="Proteomes" id="UP000033580"/>
    </source>
</evidence>
<reference evidence="1 2" key="1">
    <citation type="submission" date="2015-01" db="EMBL/GenBank/DDBJ databases">
        <title>Genome Sequencing of Rickettsiales.</title>
        <authorList>
            <person name="Daugherty S.C."/>
            <person name="Su Q."/>
            <person name="Abolude K."/>
            <person name="Beier-Sexton M."/>
            <person name="Carlyon J.A."/>
            <person name="Carter R."/>
            <person name="Day N.P."/>
            <person name="Dumler S.J."/>
            <person name="Dyachenko V."/>
            <person name="Godinez A."/>
            <person name="Kurtti T.J."/>
            <person name="Lichay M."/>
            <person name="Mullins K.E."/>
            <person name="Ott S."/>
            <person name="Pappas-Brown V."/>
            <person name="Paris D.H."/>
            <person name="Patel P."/>
            <person name="Richards A.L."/>
            <person name="Sadzewicz L."/>
            <person name="Sears K."/>
            <person name="Seidman D."/>
            <person name="Sengamalay N."/>
            <person name="Stenos J."/>
            <person name="Tallon L.J."/>
            <person name="Vincent G."/>
            <person name="Fraser C.M."/>
            <person name="Munderloh U."/>
            <person name="Dunning-Hotopp J.C."/>
        </authorList>
    </citation>
    <scope>NUCLEOTIDE SEQUENCE [LARGE SCALE GENOMIC DNA]</scope>
    <source>
        <strain evidence="1 2">UT144</strain>
    </source>
</reference>
<sequence>MPEKISYEDALIFEQIHLDVYKEFGFEIIMVPKGLTVTQRCEFILEGVK</sequence>
<dbReference type="Proteomes" id="UP000033580">
    <property type="component" value="Unassembled WGS sequence"/>
</dbReference>